<dbReference type="EMBL" id="MWQN01000001">
    <property type="protein sequence ID" value="OPC79951.1"/>
    <property type="molecule type" value="Genomic_DNA"/>
</dbReference>
<evidence type="ECO:0000259" key="2">
    <source>
        <dbReference type="Pfam" id="PF14472"/>
    </source>
</evidence>
<evidence type="ECO:0000313" key="4">
    <source>
        <dbReference type="Proteomes" id="UP000190037"/>
    </source>
</evidence>
<accession>A0A1T3NTJ8</accession>
<dbReference type="Pfam" id="PF14472">
    <property type="entry name" value="DUF4429"/>
    <property type="match status" value="1"/>
</dbReference>
<reference evidence="3 4" key="1">
    <citation type="submission" date="2017-03" db="EMBL/GenBank/DDBJ databases">
        <title>Draft genome sequence of Streptomyces scabrisporus NF3, endophyte isolated from Amphipterygium adstringens.</title>
        <authorList>
            <person name="Vazquez M."/>
            <person name="Ceapa C.D."/>
            <person name="Rodriguez Luna D."/>
            <person name="Sanchez Esquivel S."/>
        </authorList>
    </citation>
    <scope>NUCLEOTIDE SEQUENCE [LARGE SCALE GENOMIC DNA]</scope>
    <source>
        <strain evidence="3 4">NF3</strain>
    </source>
</reference>
<dbReference type="AlphaFoldDB" id="A0A1T3NTJ8"/>
<dbReference type="Proteomes" id="UP000190037">
    <property type="component" value="Unassembled WGS sequence"/>
</dbReference>
<feature type="domain" description="DUF4429" evidence="2">
    <location>
        <begin position="17"/>
        <end position="107"/>
    </location>
</feature>
<protein>
    <recommendedName>
        <fullName evidence="5">SHOCT domain-containing protein</fullName>
    </recommendedName>
</protein>
<evidence type="ECO:0000259" key="1">
    <source>
        <dbReference type="Pfam" id="PF09851"/>
    </source>
</evidence>
<dbReference type="InterPro" id="IPR027860">
    <property type="entry name" value="DUF4429"/>
</dbReference>
<dbReference type="InterPro" id="IPR018649">
    <property type="entry name" value="SHOCT"/>
</dbReference>
<sequence>MRIDPPLYAKGHNGQLHFDGEFVTITREGFVARSTFGKSEKRIHIGQVSAVQLKGSGFTLGYIEFTIAGGLERGSRAARQSTDNSKNENAVVFMKGGEAFTAIRDAVDKAIAEQHQAPAQAAPAAAPADMATQLRQLGELHAAGVLTDAEFTAAKSRLLG</sequence>
<dbReference type="RefSeq" id="WP_078974218.1">
    <property type="nucleotide sequence ID" value="NZ_MWQN01000001.1"/>
</dbReference>
<organism evidence="3 4">
    <name type="scientific">Embleya scabrispora</name>
    <dbReference type="NCBI Taxonomy" id="159449"/>
    <lineage>
        <taxon>Bacteria</taxon>
        <taxon>Bacillati</taxon>
        <taxon>Actinomycetota</taxon>
        <taxon>Actinomycetes</taxon>
        <taxon>Kitasatosporales</taxon>
        <taxon>Streptomycetaceae</taxon>
        <taxon>Embleya</taxon>
    </lineage>
</organism>
<gene>
    <name evidence="3" type="ORF">B4N89_02415</name>
</gene>
<name>A0A1T3NTJ8_9ACTN</name>
<comment type="caution">
    <text evidence="3">The sequence shown here is derived from an EMBL/GenBank/DDBJ whole genome shotgun (WGS) entry which is preliminary data.</text>
</comment>
<evidence type="ECO:0000313" key="3">
    <source>
        <dbReference type="EMBL" id="OPC79951.1"/>
    </source>
</evidence>
<proteinExistence type="predicted"/>
<dbReference type="Pfam" id="PF09851">
    <property type="entry name" value="SHOCT"/>
    <property type="match status" value="1"/>
</dbReference>
<evidence type="ECO:0008006" key="5">
    <source>
        <dbReference type="Google" id="ProtNLM"/>
    </source>
</evidence>
<feature type="domain" description="SHOCT" evidence="1">
    <location>
        <begin position="132"/>
        <end position="159"/>
    </location>
</feature>
<dbReference type="STRING" id="159449.B4N89_02415"/>
<dbReference type="OrthoDB" id="5996503at2"/>
<keyword evidence="4" id="KW-1185">Reference proteome</keyword>